<dbReference type="EMBL" id="BAABGT010000008">
    <property type="protein sequence ID" value="GAA4537004.1"/>
    <property type="molecule type" value="Genomic_DNA"/>
</dbReference>
<proteinExistence type="predicted"/>
<evidence type="ECO:0000313" key="2">
    <source>
        <dbReference type="Proteomes" id="UP001501598"/>
    </source>
</evidence>
<reference evidence="2" key="1">
    <citation type="journal article" date="2019" name="Int. J. Syst. Evol. Microbiol.">
        <title>The Global Catalogue of Microorganisms (GCM) 10K type strain sequencing project: providing services to taxonomists for standard genome sequencing and annotation.</title>
        <authorList>
            <consortium name="The Broad Institute Genomics Platform"/>
            <consortium name="The Broad Institute Genome Sequencing Center for Infectious Disease"/>
            <person name="Wu L."/>
            <person name="Ma J."/>
        </authorList>
    </citation>
    <scope>NUCLEOTIDE SEQUENCE [LARGE SCALE GENOMIC DNA]</scope>
    <source>
        <strain evidence="2">JCM 17906</strain>
    </source>
</reference>
<dbReference type="Proteomes" id="UP001501598">
    <property type="component" value="Unassembled WGS sequence"/>
</dbReference>
<dbReference type="RefSeq" id="WP_345412182.1">
    <property type="nucleotide sequence ID" value="NZ_BAABGT010000008.1"/>
</dbReference>
<comment type="caution">
    <text evidence="1">The sequence shown here is derived from an EMBL/GenBank/DDBJ whole genome shotgun (WGS) entry which is preliminary data.</text>
</comment>
<gene>
    <name evidence="1" type="ORF">GCM10023175_04760</name>
</gene>
<protein>
    <submittedName>
        <fullName evidence="1">Uncharacterized protein</fullName>
    </submittedName>
</protein>
<organism evidence="1 2">
    <name type="scientific">Pseudonocardia xishanensis</name>
    <dbReference type="NCBI Taxonomy" id="630995"/>
    <lineage>
        <taxon>Bacteria</taxon>
        <taxon>Bacillati</taxon>
        <taxon>Actinomycetota</taxon>
        <taxon>Actinomycetes</taxon>
        <taxon>Pseudonocardiales</taxon>
        <taxon>Pseudonocardiaceae</taxon>
        <taxon>Pseudonocardia</taxon>
    </lineage>
</organism>
<keyword evidence="2" id="KW-1185">Reference proteome</keyword>
<evidence type="ECO:0000313" key="1">
    <source>
        <dbReference type="EMBL" id="GAA4537004.1"/>
    </source>
</evidence>
<accession>A0ABP8REL2</accession>
<name>A0ABP8REL2_9PSEU</name>
<sequence>MDVAAAHELLVRLAGRLPDDVLWRLRDWVAADAAAPVGALLPRALLRNRVGLTDGERSLLAAAAGDSRLVDAVLPLSVDTPVPAFTPGPELPDPALMGAMAVVAGHPGVEELRDSRRGPQRVLIVSGADRPWALTGTLQRLLRVHGDRTPCVEVLPAETELAKSTMGTGTELAKSTMGTGTELAESTGRRGFEPPAYHQAAIVGSRPVWTAPTRPRVLSPTS</sequence>